<accession>A0A813HVZ3</accession>
<feature type="compositionally biased region" description="Basic and acidic residues" evidence="1">
    <location>
        <begin position="128"/>
        <end position="144"/>
    </location>
</feature>
<dbReference type="Proteomes" id="UP000654075">
    <property type="component" value="Unassembled WGS sequence"/>
</dbReference>
<feature type="compositionally biased region" description="Basic residues" evidence="1">
    <location>
        <begin position="30"/>
        <end position="43"/>
    </location>
</feature>
<dbReference type="EMBL" id="CAJNNV010033050">
    <property type="protein sequence ID" value="CAE8641899.1"/>
    <property type="molecule type" value="Genomic_DNA"/>
</dbReference>
<sequence length="144" mass="15650">MATAGNRFSALFSDDEAEEQPAKDAAALGPKRKKKVTKKMKKKCSGDAELQDKSPGPDTAVLGHAVLGQRKKRKKQDKTLPAGRGKASQKSERFSSAASRRKVKRVPEKVELRVDTGRKRPAPALKESQAENKADAEGSKVPEQ</sequence>
<evidence type="ECO:0000313" key="2">
    <source>
        <dbReference type="EMBL" id="CAE8641899.1"/>
    </source>
</evidence>
<comment type="caution">
    <text evidence="2">The sequence shown here is derived from an EMBL/GenBank/DDBJ whole genome shotgun (WGS) entry which is preliminary data.</text>
</comment>
<feature type="non-terminal residue" evidence="2">
    <location>
        <position position="1"/>
    </location>
</feature>
<protein>
    <submittedName>
        <fullName evidence="2">Uncharacterized protein</fullName>
    </submittedName>
</protein>
<keyword evidence="3" id="KW-1185">Reference proteome</keyword>
<organism evidence="2 3">
    <name type="scientific">Polarella glacialis</name>
    <name type="common">Dinoflagellate</name>
    <dbReference type="NCBI Taxonomy" id="89957"/>
    <lineage>
        <taxon>Eukaryota</taxon>
        <taxon>Sar</taxon>
        <taxon>Alveolata</taxon>
        <taxon>Dinophyceae</taxon>
        <taxon>Suessiales</taxon>
        <taxon>Suessiaceae</taxon>
        <taxon>Polarella</taxon>
    </lineage>
</organism>
<reference evidence="2" key="1">
    <citation type="submission" date="2021-02" db="EMBL/GenBank/DDBJ databases">
        <authorList>
            <person name="Dougan E. K."/>
            <person name="Rhodes N."/>
            <person name="Thang M."/>
            <person name="Chan C."/>
        </authorList>
    </citation>
    <scope>NUCLEOTIDE SEQUENCE</scope>
</reference>
<feature type="compositionally biased region" description="Basic and acidic residues" evidence="1">
    <location>
        <begin position="105"/>
        <end position="118"/>
    </location>
</feature>
<name>A0A813HVZ3_POLGL</name>
<evidence type="ECO:0000313" key="3">
    <source>
        <dbReference type="Proteomes" id="UP000654075"/>
    </source>
</evidence>
<feature type="region of interest" description="Disordered" evidence="1">
    <location>
        <begin position="1"/>
        <end position="144"/>
    </location>
</feature>
<dbReference type="AlphaFoldDB" id="A0A813HVZ3"/>
<gene>
    <name evidence="2" type="ORF">PGLA1383_LOCUS56471</name>
</gene>
<proteinExistence type="predicted"/>
<evidence type="ECO:0000256" key="1">
    <source>
        <dbReference type="SAM" id="MobiDB-lite"/>
    </source>
</evidence>